<evidence type="ECO:0000256" key="2">
    <source>
        <dbReference type="ARBA" id="ARBA00022857"/>
    </source>
</evidence>
<dbReference type="SUPFAM" id="SSF51735">
    <property type="entry name" value="NAD(P)-binding Rossmann-fold domains"/>
    <property type="match status" value="1"/>
</dbReference>
<organism evidence="3 4">
    <name type="scientific">Sphagnum jensenii</name>
    <dbReference type="NCBI Taxonomy" id="128206"/>
    <lineage>
        <taxon>Eukaryota</taxon>
        <taxon>Viridiplantae</taxon>
        <taxon>Streptophyta</taxon>
        <taxon>Embryophyta</taxon>
        <taxon>Bryophyta</taxon>
        <taxon>Sphagnophytina</taxon>
        <taxon>Sphagnopsida</taxon>
        <taxon>Sphagnales</taxon>
        <taxon>Sphagnaceae</taxon>
        <taxon>Sphagnum</taxon>
    </lineage>
</organism>
<evidence type="ECO:0000256" key="1">
    <source>
        <dbReference type="ARBA" id="ARBA00006484"/>
    </source>
</evidence>
<sequence>MDRKIILITGAGGSLGSAILERFYKQNSEFDIIAFSKVQNVQTCFKNIKVDLEEPLSTTFWTKLFDILNGKKVAGLIWAAGVFFGEEFSSPYILENFQKQWYINCYNLLEMTQKLCSFFDCEVGGQIIAISSMLAKRSTNGSFSYSTTKGMQDILVQKLAYELAKYNVRVNSINPGLFRSNMSEQTWSQQEKIERLQSNIPLRHFVHVNELVNLIHFIFHGNCKSLTGQNIFIEGGNLLCFSKL</sequence>
<dbReference type="InterPro" id="IPR002347">
    <property type="entry name" value="SDR_fam"/>
</dbReference>
<evidence type="ECO:0000313" key="4">
    <source>
        <dbReference type="Proteomes" id="UP001497444"/>
    </source>
</evidence>
<evidence type="ECO:0000313" key="3">
    <source>
        <dbReference type="EMBL" id="CAK9250945.1"/>
    </source>
</evidence>
<comment type="caution">
    <text evidence="3">The sequence shown here is derived from an EMBL/GenBank/DDBJ whole genome shotgun (WGS) entry which is preliminary data.</text>
</comment>
<name>A0ABP0VBU2_9BRYO</name>
<dbReference type="Gene3D" id="3.40.50.720">
    <property type="entry name" value="NAD(P)-binding Rossmann-like Domain"/>
    <property type="match status" value="1"/>
</dbReference>
<keyword evidence="4" id="KW-1185">Reference proteome</keyword>
<dbReference type="PANTHER" id="PTHR44252:SF3">
    <property type="entry name" value="D-ERYTHRULOSE REDUCTASE-RELATED"/>
    <property type="match status" value="1"/>
</dbReference>
<reference evidence="3" key="1">
    <citation type="submission" date="2024-02" db="EMBL/GenBank/DDBJ databases">
        <authorList>
            <consortium name="ELIXIR-Norway"/>
            <consortium name="Elixir Norway"/>
        </authorList>
    </citation>
    <scope>NUCLEOTIDE SEQUENCE</scope>
</reference>
<dbReference type="PANTHER" id="PTHR44252">
    <property type="entry name" value="D-ERYTHRULOSE REDUCTASE"/>
    <property type="match status" value="1"/>
</dbReference>
<gene>
    <name evidence="3" type="ORF">CSSPJE1EN1_LOCUS26323</name>
</gene>
<proteinExistence type="inferred from homology"/>
<dbReference type="EMBL" id="CAXAQS010000278">
    <property type="protein sequence ID" value="CAK9250945.1"/>
    <property type="molecule type" value="Genomic_DNA"/>
</dbReference>
<dbReference type="Proteomes" id="UP001497444">
    <property type="component" value="Unassembled WGS sequence"/>
</dbReference>
<dbReference type="Pfam" id="PF13561">
    <property type="entry name" value="adh_short_C2"/>
    <property type="match status" value="1"/>
</dbReference>
<dbReference type="InterPro" id="IPR051737">
    <property type="entry name" value="L-xylulose/Carbonyl_redctase"/>
</dbReference>
<keyword evidence="2" id="KW-0521">NADP</keyword>
<accession>A0ABP0VBU2</accession>
<dbReference type="PRINTS" id="PR00081">
    <property type="entry name" value="GDHRDH"/>
</dbReference>
<comment type="similarity">
    <text evidence="1">Belongs to the short-chain dehydrogenases/reductases (SDR) family.</text>
</comment>
<protein>
    <submittedName>
        <fullName evidence="3">Uncharacterized protein</fullName>
    </submittedName>
</protein>
<dbReference type="InterPro" id="IPR036291">
    <property type="entry name" value="NAD(P)-bd_dom_sf"/>
</dbReference>